<protein>
    <submittedName>
        <fullName evidence="2">ABC transporter permease</fullName>
    </submittedName>
</protein>
<dbReference type="Proteomes" id="UP000321580">
    <property type="component" value="Unassembled WGS sequence"/>
</dbReference>
<evidence type="ECO:0000256" key="1">
    <source>
        <dbReference type="SAM" id="Phobius"/>
    </source>
</evidence>
<dbReference type="RefSeq" id="WP_147166927.1">
    <property type="nucleotide sequence ID" value="NZ_VOOR01000013.1"/>
</dbReference>
<comment type="caution">
    <text evidence="2">The sequence shown here is derived from an EMBL/GenBank/DDBJ whole genome shotgun (WGS) entry which is preliminary data.</text>
</comment>
<keyword evidence="1" id="KW-0472">Membrane</keyword>
<proteinExistence type="predicted"/>
<accession>A0A5C6RN25</accession>
<keyword evidence="3" id="KW-1185">Reference proteome</keyword>
<dbReference type="AlphaFoldDB" id="A0A5C6RN25"/>
<keyword evidence="1" id="KW-1133">Transmembrane helix</keyword>
<feature type="transmembrane region" description="Helical" evidence="1">
    <location>
        <begin position="212"/>
        <end position="234"/>
    </location>
</feature>
<evidence type="ECO:0000313" key="2">
    <source>
        <dbReference type="EMBL" id="TXB63751.1"/>
    </source>
</evidence>
<feature type="transmembrane region" description="Helical" evidence="1">
    <location>
        <begin position="272"/>
        <end position="293"/>
    </location>
</feature>
<dbReference type="OrthoDB" id="793362at2"/>
<evidence type="ECO:0000313" key="3">
    <source>
        <dbReference type="Proteomes" id="UP000321580"/>
    </source>
</evidence>
<name>A0A5C6RN25_9BACT</name>
<reference evidence="2 3" key="1">
    <citation type="submission" date="2019-08" db="EMBL/GenBank/DDBJ databases">
        <title>Genome of Phaeodactylibacter luteus.</title>
        <authorList>
            <person name="Bowman J.P."/>
        </authorList>
    </citation>
    <scope>NUCLEOTIDE SEQUENCE [LARGE SCALE GENOMIC DNA]</scope>
    <source>
        <strain evidence="2 3">KCTC 42180</strain>
    </source>
</reference>
<feature type="transmembrane region" description="Helical" evidence="1">
    <location>
        <begin position="21"/>
        <end position="43"/>
    </location>
</feature>
<gene>
    <name evidence="2" type="ORF">FRY97_07985</name>
</gene>
<feature type="transmembrane region" description="Helical" evidence="1">
    <location>
        <begin position="240"/>
        <end position="260"/>
    </location>
</feature>
<sequence>MKDYFLLQHSMLNRRLLEMGIPLWASYVAIGLGFLAVTGILFAKTALAGYLYVLLALSLVSRLGGSERNDFLRATFSRRRYWQLRASENLICALPFLPALLHHGCYLLALALPLAAAALALLRFRAVGSFVLPTPFGRQPFEFAAGFRQNFLLVGAAYFLAFMAVGVGNFNLGAFSQLLVGFVCMSFYAKPENEYYVWAFRATPRQFLYRKLKTCGLHFTAISVPILIPLLAGFPEQTTVLLGIYLLTLLYLAAALLAKYSAYPAAQSLPQGVLLGLAFFFPPALLGIIPFLYAKSIEKLNPFLNGTH</sequence>
<feature type="transmembrane region" description="Helical" evidence="1">
    <location>
        <begin position="110"/>
        <end position="131"/>
    </location>
</feature>
<feature type="transmembrane region" description="Helical" evidence="1">
    <location>
        <begin position="49"/>
        <end position="65"/>
    </location>
</feature>
<keyword evidence="1" id="KW-0812">Transmembrane</keyword>
<dbReference type="EMBL" id="VOOR01000013">
    <property type="protein sequence ID" value="TXB63751.1"/>
    <property type="molecule type" value="Genomic_DNA"/>
</dbReference>
<organism evidence="2 3">
    <name type="scientific">Phaeodactylibacter luteus</name>
    <dbReference type="NCBI Taxonomy" id="1564516"/>
    <lineage>
        <taxon>Bacteria</taxon>
        <taxon>Pseudomonadati</taxon>
        <taxon>Bacteroidota</taxon>
        <taxon>Saprospiria</taxon>
        <taxon>Saprospirales</taxon>
        <taxon>Haliscomenobacteraceae</taxon>
        <taxon>Phaeodactylibacter</taxon>
    </lineage>
</organism>
<feature type="transmembrane region" description="Helical" evidence="1">
    <location>
        <begin position="151"/>
        <end position="168"/>
    </location>
</feature>